<dbReference type="RefSeq" id="WP_003338314.1">
    <property type="nucleotide sequence ID" value="NZ_CP007806.1"/>
</dbReference>
<name>A0A075QZ81_BRELA</name>
<dbReference type="STRING" id="1042163.BRLA_c013120"/>
<proteinExistence type="predicted"/>
<evidence type="ECO:0008006" key="3">
    <source>
        <dbReference type="Google" id="ProtNLM"/>
    </source>
</evidence>
<sequence length="98" mass="11488">MSEDMQNDYEVGDVIALVEEGEDDSATRDFRIMYILEVEDRNYLVLVPVDQEDDEEYEVHFLRYDGSDILEPIEDDAEWDAVEATFETLIDELESEEN</sequence>
<protein>
    <recommendedName>
        <fullName evidence="3">DUF1292 domain-containing protein</fullName>
    </recommendedName>
</protein>
<dbReference type="Proteomes" id="UP000005850">
    <property type="component" value="Chromosome"/>
</dbReference>
<dbReference type="InterPro" id="IPR009711">
    <property type="entry name" value="UPF0473"/>
</dbReference>
<dbReference type="KEGG" id="blr:BRLA_c013120"/>
<accession>A0A075QZ81</accession>
<evidence type="ECO:0000313" key="2">
    <source>
        <dbReference type="Proteomes" id="UP000005850"/>
    </source>
</evidence>
<dbReference type="AlphaFoldDB" id="A0A075QZ81"/>
<dbReference type="Pfam" id="PF06949">
    <property type="entry name" value="DUF1292"/>
    <property type="match status" value="1"/>
</dbReference>
<keyword evidence="2" id="KW-1185">Reference proteome</keyword>
<dbReference type="EMBL" id="CP007806">
    <property type="protein sequence ID" value="AIG25652.1"/>
    <property type="molecule type" value="Genomic_DNA"/>
</dbReference>
<reference evidence="1 2" key="1">
    <citation type="journal article" date="2011" name="J. Bacteriol.">
        <title>Genome sequence of Brevibacillus laterosporus LMG 15441, a pathogen of invertebrates.</title>
        <authorList>
            <person name="Djukic M."/>
            <person name="Poehlein A."/>
            <person name="Thurmer A."/>
            <person name="Daniel R."/>
        </authorList>
    </citation>
    <scope>NUCLEOTIDE SEQUENCE [LARGE SCALE GENOMIC DNA]</scope>
    <source>
        <strain evidence="1 2">LMG 15441</strain>
    </source>
</reference>
<dbReference type="HOGENOM" id="CLU_146610_8_1_9"/>
<evidence type="ECO:0000313" key="1">
    <source>
        <dbReference type="EMBL" id="AIG25652.1"/>
    </source>
</evidence>
<gene>
    <name evidence="1" type="ORF">BRLA_c013120</name>
</gene>
<organism evidence="1 2">
    <name type="scientific">Brevibacillus laterosporus LMG 15441</name>
    <dbReference type="NCBI Taxonomy" id="1042163"/>
    <lineage>
        <taxon>Bacteria</taxon>
        <taxon>Bacillati</taxon>
        <taxon>Bacillota</taxon>
        <taxon>Bacilli</taxon>
        <taxon>Bacillales</taxon>
        <taxon>Paenibacillaceae</taxon>
        <taxon>Brevibacillus</taxon>
    </lineage>
</organism>